<feature type="compositionally biased region" description="Basic and acidic residues" evidence="1">
    <location>
        <begin position="92"/>
        <end position="106"/>
    </location>
</feature>
<dbReference type="PANTHER" id="PTHR47219">
    <property type="entry name" value="RAB GTPASE-ACTIVATING PROTEIN 1-LIKE"/>
    <property type="match status" value="1"/>
</dbReference>
<sequence length="628" mass="69698">MSSSQSTDSVEPATAAAEGELQDVSLRDDNADERSPTRATAAAAGYTPWSAGDDDRDDGQDGWNERRHSDAGSSSPTHAYGRGLNVNQTDTTDNRDNDTANTRDDSTYEAVTLEDASRPSMNGEPVELDRGSTSPATTPPGSPSLSPSTAPTTVASVSLSSSQDVPSTANNQGSSEAGPSSPAETKASTVAAKVRATRAILPLISFGNCFYSLANQIWLHVQPTPQKKPSSSRTVMQQVISFTRQRNLPPKNREEEEKHLQQLAEMQAASQEADRRREAEAAARTAARNATLANAFPDWEKHILPNWRVVFHDDPQGRYLRKLWWNGTMPVRWRGRLWSMSIGNGLALAKTAFARATERVRIQRQDGRLAEVEQVAKEDAERTLPALKLFQEGRVMHDDLMELLLAWSVYEKRTPRYAEGLAFPAAMLLLNMPAPEAFTSLVNLIHKSVLRSFYSEDPEDREAYYRVFDTLLADHMPRVYANFMSQVVRPSLYLRPWLSTMYIAFLPLDLATRVFDVFLLEGDSFAFRVALVLLQILEPRLFNPNLDELAAVFAGADKGAVGVVRREKGLLTADGGSLEETDEGVRVEVEDVYTEMGATEENVFQRLNGLEWKEETFARLVERELPEA</sequence>
<protein>
    <recommendedName>
        <fullName evidence="2">Rab-GAP TBC domain-containing protein</fullName>
    </recommendedName>
</protein>
<gene>
    <name evidence="3" type="ORF">BMF94_4491</name>
</gene>
<dbReference type="InterPro" id="IPR035969">
    <property type="entry name" value="Rab-GAP_TBC_sf"/>
</dbReference>
<evidence type="ECO:0000313" key="4">
    <source>
        <dbReference type="Proteomes" id="UP000237144"/>
    </source>
</evidence>
<reference evidence="3 4" key="1">
    <citation type="journal article" date="2018" name="Front. Microbiol.">
        <title>Prospects for Fungal Bioremediation of Acidic Radioactive Waste Sites: Characterization and Genome Sequence of Rhodotorula taiwanensis MD1149.</title>
        <authorList>
            <person name="Tkavc R."/>
            <person name="Matrosova V.Y."/>
            <person name="Grichenko O.E."/>
            <person name="Gostincar C."/>
            <person name="Volpe R.P."/>
            <person name="Klimenkova P."/>
            <person name="Gaidamakova E.K."/>
            <person name="Zhou C.E."/>
            <person name="Stewart B.J."/>
            <person name="Lyman M.G."/>
            <person name="Malfatti S.A."/>
            <person name="Rubinfeld B."/>
            <person name="Courtot M."/>
            <person name="Singh J."/>
            <person name="Dalgard C.L."/>
            <person name="Hamilton T."/>
            <person name="Frey K.G."/>
            <person name="Gunde-Cimerman N."/>
            <person name="Dugan L."/>
            <person name="Daly M.J."/>
        </authorList>
    </citation>
    <scope>NUCLEOTIDE SEQUENCE [LARGE SCALE GENOMIC DNA]</scope>
    <source>
        <strain evidence="3 4">MD1149</strain>
    </source>
</reference>
<dbReference type="Gene3D" id="1.10.8.270">
    <property type="entry name" value="putative rabgap domain of human tbc1 domain family member 14 like domains"/>
    <property type="match status" value="1"/>
</dbReference>
<dbReference type="SUPFAM" id="SSF47923">
    <property type="entry name" value="Ypt/Rab-GAP domain of gyp1p"/>
    <property type="match status" value="2"/>
</dbReference>
<dbReference type="OrthoDB" id="289721at2759"/>
<dbReference type="Proteomes" id="UP000237144">
    <property type="component" value="Unassembled WGS sequence"/>
</dbReference>
<dbReference type="PANTHER" id="PTHR47219:SF15">
    <property type="entry name" value="TBC1 DOMAIN FAMILY MEMBER 12 ISOFORM X1"/>
    <property type="match status" value="1"/>
</dbReference>
<dbReference type="Pfam" id="PF00566">
    <property type="entry name" value="RabGAP-TBC"/>
    <property type="match status" value="1"/>
</dbReference>
<dbReference type="STRING" id="741276.A0A2S5B7A8"/>
<dbReference type="GO" id="GO:0005096">
    <property type="term" value="F:GTPase activator activity"/>
    <property type="evidence" value="ECO:0007669"/>
    <property type="project" value="TreeGrafter"/>
</dbReference>
<dbReference type="Gene3D" id="1.10.10.750">
    <property type="entry name" value="Ypt/Rab-GAP domain of gyp1p, domain 1"/>
    <property type="match status" value="1"/>
</dbReference>
<feature type="region of interest" description="Disordered" evidence="1">
    <location>
        <begin position="1"/>
        <end position="185"/>
    </location>
</feature>
<proteinExistence type="predicted"/>
<feature type="domain" description="Rab-GAP TBC" evidence="2">
    <location>
        <begin position="328"/>
        <end position="522"/>
    </location>
</feature>
<organism evidence="3 4">
    <name type="scientific">Rhodotorula taiwanensis</name>
    <dbReference type="NCBI Taxonomy" id="741276"/>
    <lineage>
        <taxon>Eukaryota</taxon>
        <taxon>Fungi</taxon>
        <taxon>Dikarya</taxon>
        <taxon>Basidiomycota</taxon>
        <taxon>Pucciniomycotina</taxon>
        <taxon>Microbotryomycetes</taxon>
        <taxon>Sporidiobolales</taxon>
        <taxon>Sporidiobolaceae</taxon>
        <taxon>Rhodotorula</taxon>
    </lineage>
</organism>
<feature type="compositionally biased region" description="Polar residues" evidence="1">
    <location>
        <begin position="163"/>
        <end position="185"/>
    </location>
</feature>
<dbReference type="InterPro" id="IPR000195">
    <property type="entry name" value="Rab-GAP-TBC_dom"/>
</dbReference>
<feature type="compositionally biased region" description="Low complexity" evidence="1">
    <location>
        <begin position="143"/>
        <end position="162"/>
    </location>
</feature>
<dbReference type="SMART" id="SM00164">
    <property type="entry name" value="TBC"/>
    <property type="match status" value="1"/>
</dbReference>
<evidence type="ECO:0000256" key="1">
    <source>
        <dbReference type="SAM" id="MobiDB-lite"/>
    </source>
</evidence>
<evidence type="ECO:0000259" key="2">
    <source>
        <dbReference type="PROSITE" id="PS50086"/>
    </source>
</evidence>
<accession>A0A2S5B7A8</accession>
<name>A0A2S5B7A8_9BASI</name>
<dbReference type="InterPro" id="IPR050302">
    <property type="entry name" value="Rab_GAP_TBC_domain"/>
</dbReference>
<keyword evidence="4" id="KW-1185">Reference proteome</keyword>
<dbReference type="GO" id="GO:0031267">
    <property type="term" value="F:small GTPase binding"/>
    <property type="evidence" value="ECO:0007669"/>
    <property type="project" value="TreeGrafter"/>
</dbReference>
<evidence type="ECO:0000313" key="3">
    <source>
        <dbReference type="EMBL" id="POY72662.1"/>
    </source>
</evidence>
<dbReference type="Gene3D" id="1.10.472.80">
    <property type="entry name" value="Ypt/Rab-GAP domain of gyp1p, domain 3"/>
    <property type="match status" value="1"/>
</dbReference>
<dbReference type="PROSITE" id="PS50086">
    <property type="entry name" value="TBC_RABGAP"/>
    <property type="match status" value="1"/>
</dbReference>
<feature type="compositionally biased region" description="Basic and acidic residues" evidence="1">
    <location>
        <begin position="25"/>
        <end position="36"/>
    </location>
</feature>
<comment type="caution">
    <text evidence="3">The sequence shown here is derived from an EMBL/GenBank/DDBJ whole genome shotgun (WGS) entry which is preliminary data.</text>
</comment>
<dbReference type="EMBL" id="PJQD01000048">
    <property type="protein sequence ID" value="POY72662.1"/>
    <property type="molecule type" value="Genomic_DNA"/>
</dbReference>
<dbReference type="AlphaFoldDB" id="A0A2S5B7A8"/>